<feature type="binding site" evidence="3">
    <location>
        <position position="11"/>
    </location>
    <ligand>
        <name>FAD</name>
        <dbReference type="ChEBI" id="CHEBI:57692"/>
    </ligand>
</feature>
<dbReference type="GeneID" id="26807014"/>
<evidence type="ECO:0000313" key="6">
    <source>
        <dbReference type="EMBL" id="KNG86321.1"/>
    </source>
</evidence>
<dbReference type="Gene3D" id="1.10.405.10">
    <property type="entry name" value="Guanine Nucleotide Dissociation Inhibitor, domain 1"/>
    <property type="match status" value="1"/>
</dbReference>
<dbReference type="PRINTS" id="PR00757">
    <property type="entry name" value="AMINEOXDASEF"/>
</dbReference>
<keyword evidence="2 4" id="KW-0560">Oxidoreductase</keyword>
<keyword evidence="4" id="KW-0274">FAD</keyword>
<evidence type="ECO:0000256" key="3">
    <source>
        <dbReference type="PIRSR" id="PIRSR601613-1"/>
    </source>
</evidence>
<feature type="domain" description="Amine oxidase" evidence="5">
    <location>
        <begin position="10"/>
        <end position="464"/>
    </location>
</feature>
<dbReference type="PANTHER" id="PTHR10742:SF342">
    <property type="entry name" value="AMINE OXIDASE"/>
    <property type="match status" value="1"/>
</dbReference>
<dbReference type="STRING" id="1509407.A0A0L1J3D5"/>
<feature type="binding site" evidence="3">
    <location>
        <position position="241"/>
    </location>
    <ligand>
        <name>substrate</name>
    </ligand>
</feature>
<dbReference type="GO" id="GO:0009063">
    <property type="term" value="P:amino acid catabolic process"/>
    <property type="evidence" value="ECO:0007669"/>
    <property type="project" value="TreeGrafter"/>
</dbReference>
<feature type="binding site" evidence="3">
    <location>
        <position position="440"/>
    </location>
    <ligand>
        <name>FAD</name>
        <dbReference type="ChEBI" id="CHEBI:57692"/>
    </ligand>
</feature>
<keyword evidence="7" id="KW-1185">Reference proteome</keyword>
<dbReference type="PANTHER" id="PTHR10742">
    <property type="entry name" value="FLAVIN MONOAMINE OXIDASE"/>
    <property type="match status" value="1"/>
</dbReference>
<dbReference type="EC" id="1.4.3.-" evidence="4"/>
<comment type="caution">
    <text evidence="6">The sequence shown here is derived from an EMBL/GenBank/DDBJ whole genome shotgun (WGS) entry which is preliminary data.</text>
</comment>
<comment type="cofactor">
    <cofactor evidence="1 4">
        <name>FAD</name>
        <dbReference type="ChEBI" id="CHEBI:57692"/>
    </cofactor>
</comment>
<evidence type="ECO:0000259" key="5">
    <source>
        <dbReference type="Pfam" id="PF01593"/>
    </source>
</evidence>
<dbReference type="Proteomes" id="UP000037505">
    <property type="component" value="Unassembled WGS sequence"/>
</dbReference>
<gene>
    <name evidence="6" type="ORF">ANOM_005210</name>
</gene>
<keyword evidence="4" id="KW-0285">Flavoprotein</keyword>
<dbReference type="Gene3D" id="3.50.50.60">
    <property type="entry name" value="FAD/NAD(P)-binding domain"/>
    <property type="match status" value="1"/>
</dbReference>
<dbReference type="AlphaFoldDB" id="A0A0L1J3D5"/>
<feature type="binding site" evidence="3">
    <location>
        <begin position="30"/>
        <end position="31"/>
    </location>
    <ligand>
        <name>FAD</name>
        <dbReference type="ChEBI" id="CHEBI:57692"/>
    </ligand>
</feature>
<name>A0A0L1J3D5_ASPN3</name>
<dbReference type="InterPro" id="IPR002937">
    <property type="entry name" value="Amino_oxidase"/>
</dbReference>
<dbReference type="InterPro" id="IPR001613">
    <property type="entry name" value="Flavin_amine_oxidase"/>
</dbReference>
<protein>
    <recommendedName>
        <fullName evidence="4">Amine oxidase</fullName>
        <ecNumber evidence="4">1.4.3.-</ecNumber>
    </recommendedName>
</protein>
<evidence type="ECO:0000256" key="4">
    <source>
        <dbReference type="RuleBase" id="RU362067"/>
    </source>
</evidence>
<dbReference type="EMBL" id="JNOM01000120">
    <property type="protein sequence ID" value="KNG86321.1"/>
    <property type="molecule type" value="Genomic_DNA"/>
</dbReference>
<evidence type="ECO:0000313" key="7">
    <source>
        <dbReference type="Proteomes" id="UP000037505"/>
    </source>
</evidence>
<sequence>MHVGVVGGGISGLYSALLLIQQGFQVTLFEATNRLGGRIYTYHFPPSTLNDDPYFEAGAMRIPCTSIHRPVFNLTRHLNQHTSREMRIEFIPYIMTHENNIVFVRGKKRKAKDISLAAELGLPDEYCNQSAQDLLKGAIGEWMTLLANDFEAGFKCVLQYDEMSFRQYLRQVVQWPHQVIDFVEMMTSQTNQYDLSFTEVILQYLDFGTKEWVTIKGGMSRLIDAIASLVGAHNIHRNAAVREVHTSPGKKVSLVIQGASSTITRVFDRVIMAIPLSSLKNMLERPRWSFVKEQAISATYYEPLYKMGVHFRSRFWETFATPCFGGQSMTDLRVRWVIYPSNDLGANRSGVLLLYSWMADAARWSAMPFEDRVQLALHDLRTLFAGEDEALDVYEEFIEAFDISWSCHSSTGGCMYLPGQFSRFSKEIGRCEGNIYFAGEHLSLHHAWITGAISSASTAVNELLLNVDKPRL</sequence>
<accession>A0A0L1J3D5</accession>
<evidence type="ECO:0000256" key="2">
    <source>
        <dbReference type="ARBA" id="ARBA00023002"/>
    </source>
</evidence>
<feature type="binding site" evidence="3">
    <location>
        <position position="61"/>
    </location>
    <ligand>
        <name>substrate</name>
    </ligand>
</feature>
<dbReference type="OrthoDB" id="7777654at2759"/>
<reference evidence="6 7" key="1">
    <citation type="submission" date="2014-06" db="EMBL/GenBank/DDBJ databases">
        <title>The Genome of the Aflatoxigenic Filamentous Fungus Aspergillus nomius.</title>
        <authorList>
            <person name="Moore M.G."/>
            <person name="Shannon B.M."/>
            <person name="Brian M.M."/>
        </authorList>
    </citation>
    <scope>NUCLEOTIDE SEQUENCE [LARGE SCALE GENOMIC DNA]</scope>
    <source>
        <strain evidence="6 7">NRRL 13137</strain>
    </source>
</reference>
<dbReference type="GO" id="GO:0001716">
    <property type="term" value="F:L-amino-acid oxidase activity"/>
    <property type="evidence" value="ECO:0007669"/>
    <property type="project" value="TreeGrafter"/>
</dbReference>
<dbReference type="SUPFAM" id="SSF54373">
    <property type="entry name" value="FAD-linked reductases, C-terminal domain"/>
    <property type="match status" value="1"/>
</dbReference>
<comment type="similarity">
    <text evidence="4">Belongs to the flavin monoamine oxidase family.</text>
</comment>
<dbReference type="InterPro" id="IPR050281">
    <property type="entry name" value="Flavin_monoamine_oxidase"/>
</dbReference>
<dbReference type="SUPFAM" id="SSF51905">
    <property type="entry name" value="FAD/NAD(P)-binding domain"/>
    <property type="match status" value="1"/>
</dbReference>
<proteinExistence type="inferred from homology"/>
<dbReference type="Gene3D" id="3.90.660.10">
    <property type="match status" value="1"/>
</dbReference>
<dbReference type="RefSeq" id="XP_015407244.1">
    <property type="nucleotide sequence ID" value="XM_015550467.1"/>
</dbReference>
<organism evidence="6 7">
    <name type="scientific">Aspergillus nomiae NRRL (strain ATCC 15546 / NRRL 13137 / CBS 260.88 / M93)</name>
    <dbReference type="NCBI Taxonomy" id="1509407"/>
    <lineage>
        <taxon>Eukaryota</taxon>
        <taxon>Fungi</taxon>
        <taxon>Dikarya</taxon>
        <taxon>Ascomycota</taxon>
        <taxon>Pezizomycotina</taxon>
        <taxon>Eurotiomycetes</taxon>
        <taxon>Eurotiomycetidae</taxon>
        <taxon>Eurotiales</taxon>
        <taxon>Aspergillaceae</taxon>
        <taxon>Aspergillus</taxon>
        <taxon>Aspergillus subgen. Circumdati</taxon>
    </lineage>
</organism>
<dbReference type="Pfam" id="PF01593">
    <property type="entry name" value="Amino_oxidase"/>
    <property type="match status" value="1"/>
</dbReference>
<dbReference type="InterPro" id="IPR036188">
    <property type="entry name" value="FAD/NAD-bd_sf"/>
</dbReference>
<feature type="binding site" evidence="3">
    <location>
        <begin position="58"/>
        <end position="61"/>
    </location>
    <ligand>
        <name>FAD</name>
        <dbReference type="ChEBI" id="CHEBI:57692"/>
    </ligand>
</feature>
<evidence type="ECO:0000256" key="1">
    <source>
        <dbReference type="ARBA" id="ARBA00001974"/>
    </source>
</evidence>